<name>A0A9R0DE16_SPOFR</name>
<feature type="signal peptide" evidence="1">
    <location>
        <begin position="1"/>
        <end position="19"/>
    </location>
</feature>
<keyword evidence="2" id="KW-1185">Reference proteome</keyword>
<organism evidence="2 3">
    <name type="scientific">Spodoptera frugiperda</name>
    <name type="common">Fall armyworm</name>
    <dbReference type="NCBI Taxonomy" id="7108"/>
    <lineage>
        <taxon>Eukaryota</taxon>
        <taxon>Metazoa</taxon>
        <taxon>Ecdysozoa</taxon>
        <taxon>Arthropoda</taxon>
        <taxon>Hexapoda</taxon>
        <taxon>Insecta</taxon>
        <taxon>Pterygota</taxon>
        <taxon>Neoptera</taxon>
        <taxon>Endopterygota</taxon>
        <taxon>Lepidoptera</taxon>
        <taxon>Glossata</taxon>
        <taxon>Ditrysia</taxon>
        <taxon>Noctuoidea</taxon>
        <taxon>Noctuidae</taxon>
        <taxon>Amphipyrinae</taxon>
        <taxon>Spodoptera</taxon>
    </lineage>
</organism>
<reference evidence="3" key="1">
    <citation type="submission" date="2025-08" db="UniProtKB">
        <authorList>
            <consortium name="RefSeq"/>
        </authorList>
    </citation>
    <scope>IDENTIFICATION</scope>
    <source>
        <tissue evidence="3">Whole larval tissue</tissue>
    </source>
</reference>
<keyword evidence="1" id="KW-0732">Signal</keyword>
<accession>A0A9R0DE16</accession>
<sequence>MATYRTLMLLCFLAAPAIGAWQGGLNVRFDITVVGIGVTAFIELPQSNATAAEKSWVQVTRPEGPAGLASLVMWCPPTDYTVCVLIDDTGYIAGLQVALDIEKVTGNTYDMRTQGFTYWTTNLNGETKNYWTTQQYYISPETLATDPAARIAARDPNLMLQDHSIYVSGFNGELFTISTNTSDIAHNSDFTEQACIPGMGDHYYYKMTPELACTEDSLLPWFPLTHSDQLIGLGMVTYGRHVVSEGATDWFETPTRGVIMAIVPRGPQCMYDMADSPGVITMHTYFIKHPYAVTC</sequence>
<dbReference type="RefSeq" id="XP_035449811.2">
    <property type="nucleotide sequence ID" value="XM_035593918.2"/>
</dbReference>
<dbReference type="GeneID" id="118275829"/>
<feature type="chain" id="PRO_5040254823" evidence="1">
    <location>
        <begin position="20"/>
        <end position="295"/>
    </location>
</feature>
<protein>
    <submittedName>
        <fullName evidence="3">Uncharacterized protein LOC118275829</fullName>
    </submittedName>
</protein>
<evidence type="ECO:0000313" key="3">
    <source>
        <dbReference type="RefSeq" id="XP_035449811.2"/>
    </source>
</evidence>
<dbReference type="OrthoDB" id="7771330at2759"/>
<proteinExistence type="predicted"/>
<gene>
    <name evidence="3" type="primary">LOC118275829</name>
</gene>
<evidence type="ECO:0000256" key="1">
    <source>
        <dbReference type="SAM" id="SignalP"/>
    </source>
</evidence>
<dbReference type="Proteomes" id="UP000829999">
    <property type="component" value="Chromosome 8"/>
</dbReference>
<dbReference type="AlphaFoldDB" id="A0A9R0DE16"/>
<evidence type="ECO:0000313" key="2">
    <source>
        <dbReference type="Proteomes" id="UP000829999"/>
    </source>
</evidence>